<proteinExistence type="predicted"/>
<dbReference type="NCBIfam" id="NF040878">
    <property type="entry name" value="SE1561_fam"/>
    <property type="match status" value="1"/>
</dbReference>
<evidence type="ECO:0000313" key="1">
    <source>
        <dbReference type="EMBL" id="MFD1020755.1"/>
    </source>
</evidence>
<dbReference type="Proteomes" id="UP001596990">
    <property type="component" value="Unassembled WGS sequence"/>
</dbReference>
<protein>
    <submittedName>
        <fullName evidence="1">SE1561 family protein</fullName>
    </submittedName>
</protein>
<name>A0ABW3L6E3_9BACI</name>
<sequence length="48" mass="5714">MSQQDKLQDLKLRLAAFMNRIETMDPEETSVEDIDQLIEMLEDLEKKM</sequence>
<gene>
    <name evidence="1" type="ORF">ACFQ2J_16325</name>
</gene>
<dbReference type="RefSeq" id="WP_386063002.1">
    <property type="nucleotide sequence ID" value="NZ_JBHTKL010000006.1"/>
</dbReference>
<accession>A0ABW3L6E3</accession>
<evidence type="ECO:0000313" key="2">
    <source>
        <dbReference type="Proteomes" id="UP001596990"/>
    </source>
</evidence>
<organism evidence="1 2">
    <name type="scientific">Thalassobacillus hwangdonensis</name>
    <dbReference type="NCBI Taxonomy" id="546108"/>
    <lineage>
        <taxon>Bacteria</taxon>
        <taxon>Bacillati</taxon>
        <taxon>Bacillota</taxon>
        <taxon>Bacilli</taxon>
        <taxon>Bacillales</taxon>
        <taxon>Bacillaceae</taxon>
        <taxon>Thalassobacillus</taxon>
    </lineage>
</organism>
<reference evidence="2" key="1">
    <citation type="journal article" date="2019" name="Int. J. Syst. Evol. Microbiol.">
        <title>The Global Catalogue of Microorganisms (GCM) 10K type strain sequencing project: providing services to taxonomists for standard genome sequencing and annotation.</title>
        <authorList>
            <consortium name="The Broad Institute Genomics Platform"/>
            <consortium name="The Broad Institute Genome Sequencing Center for Infectious Disease"/>
            <person name="Wu L."/>
            <person name="Ma J."/>
        </authorList>
    </citation>
    <scope>NUCLEOTIDE SEQUENCE [LARGE SCALE GENOMIC DNA]</scope>
    <source>
        <strain evidence="2">CCUG 56607</strain>
    </source>
</reference>
<dbReference type="EMBL" id="JBHTKL010000006">
    <property type="protein sequence ID" value="MFD1020755.1"/>
    <property type="molecule type" value="Genomic_DNA"/>
</dbReference>
<dbReference type="InterPro" id="IPR047670">
    <property type="entry name" value="YfjT-like"/>
</dbReference>
<comment type="caution">
    <text evidence="1">The sequence shown here is derived from an EMBL/GenBank/DDBJ whole genome shotgun (WGS) entry which is preliminary data.</text>
</comment>
<keyword evidence="2" id="KW-1185">Reference proteome</keyword>